<dbReference type="EMBL" id="LR782794">
    <property type="protein sequence ID" value="CAB3220654.1"/>
    <property type="molecule type" value="mRNA"/>
</dbReference>
<dbReference type="SUPFAM" id="SSF48371">
    <property type="entry name" value="ARM repeat"/>
    <property type="match status" value="1"/>
</dbReference>
<evidence type="ECO:0000313" key="11">
    <source>
        <dbReference type="EMBL" id="CAB3220654.1"/>
    </source>
</evidence>
<dbReference type="GO" id="GO:0005829">
    <property type="term" value="C:cytosol"/>
    <property type="evidence" value="ECO:0007669"/>
    <property type="project" value="UniProtKB-SubCell"/>
</dbReference>
<dbReference type="GO" id="GO:0004181">
    <property type="term" value="F:metallocarboxypeptidase activity"/>
    <property type="evidence" value="ECO:0007669"/>
    <property type="project" value="InterPro"/>
</dbReference>
<evidence type="ECO:0000256" key="6">
    <source>
        <dbReference type="ARBA" id="ARBA00026108"/>
    </source>
</evidence>
<evidence type="ECO:0000256" key="1">
    <source>
        <dbReference type="ARBA" id="ARBA00001947"/>
    </source>
</evidence>
<dbReference type="Pfam" id="PF25571">
    <property type="entry name" value="TPR_CCP1_N"/>
    <property type="match status" value="1"/>
</dbReference>
<dbReference type="Pfam" id="PF00246">
    <property type="entry name" value="Peptidase_M14"/>
    <property type="match status" value="1"/>
</dbReference>
<name>A0A6F9D6K9_9ASCI</name>
<feature type="compositionally biased region" description="Polar residues" evidence="9">
    <location>
        <begin position="407"/>
        <end position="416"/>
    </location>
</feature>
<dbReference type="Pfam" id="PF18027">
    <property type="entry name" value="Pepdidase_M14_N"/>
    <property type="match status" value="1"/>
</dbReference>
<feature type="compositionally biased region" description="Polar residues" evidence="9">
    <location>
        <begin position="535"/>
        <end position="564"/>
    </location>
</feature>
<dbReference type="GO" id="GO:0006508">
    <property type="term" value="P:proteolysis"/>
    <property type="evidence" value="ECO:0007669"/>
    <property type="project" value="InterPro"/>
</dbReference>
<evidence type="ECO:0000256" key="8">
    <source>
        <dbReference type="PROSITE-ProRule" id="PRU01379"/>
    </source>
</evidence>
<dbReference type="InterPro" id="IPR016024">
    <property type="entry name" value="ARM-type_fold"/>
</dbReference>
<comment type="cofactor">
    <cofactor evidence="1">
        <name>Zn(2+)</name>
        <dbReference type="ChEBI" id="CHEBI:29105"/>
    </cofactor>
</comment>
<dbReference type="InterPro" id="IPR011989">
    <property type="entry name" value="ARM-like"/>
</dbReference>
<comment type="similarity">
    <text evidence="3 8">Belongs to the peptidase M14 family.</text>
</comment>
<organism evidence="11">
    <name type="scientific">Phallusia mammillata</name>
    <dbReference type="NCBI Taxonomy" id="59560"/>
    <lineage>
        <taxon>Eukaryota</taxon>
        <taxon>Metazoa</taxon>
        <taxon>Chordata</taxon>
        <taxon>Tunicata</taxon>
        <taxon>Ascidiacea</taxon>
        <taxon>Phlebobranchia</taxon>
        <taxon>Ascidiidae</taxon>
        <taxon>Phallusia</taxon>
    </lineage>
</organism>
<protein>
    <recommendedName>
        <fullName evidence="6">tubulin-glutamate carboxypeptidase</fullName>
        <ecNumber evidence="6">3.4.17.24</ecNumber>
    </recommendedName>
</protein>
<feature type="domain" description="Peptidase M14" evidence="10">
    <location>
        <begin position="950"/>
        <end position="1262"/>
    </location>
</feature>
<evidence type="ECO:0000256" key="4">
    <source>
        <dbReference type="ARBA" id="ARBA00022645"/>
    </source>
</evidence>
<feature type="active site" description="Proton donor/acceptor" evidence="8">
    <location>
        <position position="1223"/>
    </location>
</feature>
<feature type="compositionally biased region" description="Basic residues" evidence="9">
    <location>
        <begin position="1469"/>
        <end position="1481"/>
    </location>
</feature>
<dbReference type="PANTHER" id="PTHR12756:SF11">
    <property type="entry name" value="CYTOSOLIC CARBOXYPEPTIDASE 1"/>
    <property type="match status" value="1"/>
</dbReference>
<feature type="region of interest" description="Disordered" evidence="9">
    <location>
        <begin position="1457"/>
        <end position="1481"/>
    </location>
</feature>
<dbReference type="Gene3D" id="2.60.40.3120">
    <property type="match status" value="1"/>
</dbReference>
<dbReference type="EC" id="3.4.17.24" evidence="6"/>
<evidence type="ECO:0000256" key="3">
    <source>
        <dbReference type="ARBA" id="ARBA00005988"/>
    </source>
</evidence>
<feature type="region of interest" description="Disordered" evidence="9">
    <location>
        <begin position="1358"/>
        <end position="1384"/>
    </location>
</feature>
<dbReference type="SUPFAM" id="SSF53187">
    <property type="entry name" value="Zn-dependent exopeptidases"/>
    <property type="match status" value="1"/>
</dbReference>
<evidence type="ECO:0000256" key="5">
    <source>
        <dbReference type="ARBA" id="ARBA00024524"/>
    </source>
</evidence>
<dbReference type="InterPro" id="IPR050821">
    <property type="entry name" value="Cytosolic_carboxypeptidase"/>
</dbReference>
<accession>A0A6F9D6K9</accession>
<proteinExistence type="evidence at transcript level"/>
<comment type="catalytic activity">
    <reaction evidence="5">
        <text>C-terminal L-alpha-aminoacyl-L-glutamyl-L-glutamyl-[tubulin] + H2O = C-terminal L-alpha-aminoacyl-L-glutamyl-[tubulin] + L-glutamate</text>
        <dbReference type="Rhea" id="RHEA:63792"/>
        <dbReference type="Rhea" id="RHEA-COMP:16435"/>
        <dbReference type="Rhea" id="RHEA-COMP:16436"/>
        <dbReference type="ChEBI" id="CHEBI:15377"/>
        <dbReference type="ChEBI" id="CHEBI:29985"/>
        <dbReference type="ChEBI" id="CHEBI:149555"/>
        <dbReference type="ChEBI" id="CHEBI:149556"/>
        <dbReference type="EC" id="3.4.17.24"/>
    </reaction>
    <physiologicalReaction direction="left-to-right" evidence="5">
        <dbReference type="Rhea" id="RHEA:63793"/>
    </physiologicalReaction>
</comment>
<keyword evidence="4 11" id="KW-0121">Carboxypeptidase</keyword>
<evidence type="ECO:0000256" key="7">
    <source>
        <dbReference type="ARBA" id="ARBA00029302"/>
    </source>
</evidence>
<reference evidence="11" key="1">
    <citation type="submission" date="2020-04" db="EMBL/GenBank/DDBJ databases">
        <authorList>
            <person name="Neveu A P."/>
        </authorList>
    </citation>
    <scope>NUCLEOTIDE SEQUENCE</scope>
    <source>
        <tissue evidence="11">Whole embryo</tissue>
    </source>
</reference>
<dbReference type="Gene3D" id="3.40.630.10">
    <property type="entry name" value="Zn peptidases"/>
    <property type="match status" value="1"/>
</dbReference>
<comment type="catalytic activity">
    <reaction evidence="7">
        <text>(L-glutamyl)(n+1)-gamma-L-glutamyl-L-glutamyl-[protein] + H2O = (L-glutamyl)(n)-gamma-L-glutamyl-L-glutamyl-[protein] + L-glutamate</text>
        <dbReference type="Rhea" id="RHEA:60004"/>
        <dbReference type="Rhea" id="RHEA-COMP:15519"/>
        <dbReference type="Rhea" id="RHEA-COMP:15675"/>
        <dbReference type="ChEBI" id="CHEBI:15377"/>
        <dbReference type="ChEBI" id="CHEBI:29985"/>
        <dbReference type="ChEBI" id="CHEBI:143623"/>
    </reaction>
    <physiologicalReaction direction="left-to-right" evidence="7">
        <dbReference type="Rhea" id="RHEA:60005"/>
    </physiologicalReaction>
</comment>
<feature type="region of interest" description="Disordered" evidence="9">
    <location>
        <begin position="532"/>
        <end position="564"/>
    </location>
</feature>
<keyword evidence="4 11" id="KW-0378">Hydrolase</keyword>
<feature type="region of interest" description="Disordered" evidence="9">
    <location>
        <begin position="1283"/>
        <end position="1311"/>
    </location>
</feature>
<evidence type="ECO:0000256" key="9">
    <source>
        <dbReference type="SAM" id="MobiDB-lite"/>
    </source>
</evidence>
<keyword evidence="4 11" id="KW-0645">Protease</keyword>
<dbReference type="InterPro" id="IPR040626">
    <property type="entry name" value="Pepdidase_M14_N"/>
</dbReference>
<comment type="subcellular location">
    <subcellularLocation>
        <location evidence="2">Cytoplasm</location>
        <location evidence="2">Cytosol</location>
    </subcellularLocation>
</comment>
<dbReference type="PANTHER" id="PTHR12756">
    <property type="entry name" value="CYTOSOLIC CARBOXYPEPTIDASE"/>
    <property type="match status" value="1"/>
</dbReference>
<dbReference type="PROSITE" id="PS52035">
    <property type="entry name" value="PEPTIDASE_M14"/>
    <property type="match status" value="1"/>
</dbReference>
<dbReference type="GO" id="GO:0008270">
    <property type="term" value="F:zinc ion binding"/>
    <property type="evidence" value="ECO:0007669"/>
    <property type="project" value="InterPro"/>
</dbReference>
<evidence type="ECO:0000256" key="2">
    <source>
        <dbReference type="ARBA" id="ARBA00004514"/>
    </source>
</evidence>
<dbReference type="Gene3D" id="1.25.10.10">
    <property type="entry name" value="Leucine-rich Repeat Variant"/>
    <property type="match status" value="1"/>
</dbReference>
<feature type="compositionally biased region" description="Acidic residues" evidence="9">
    <location>
        <begin position="365"/>
        <end position="383"/>
    </location>
</feature>
<gene>
    <name evidence="11" type="primary">Agtpbp1</name>
</gene>
<evidence type="ECO:0000259" key="10">
    <source>
        <dbReference type="PROSITE" id="PS52035"/>
    </source>
</evidence>
<dbReference type="InterPro" id="IPR000834">
    <property type="entry name" value="Peptidase_M14"/>
</dbReference>
<sequence>MSSTKSSKGSTEVKSRAKVVLSSLEKLGISSNPDREQTRYLCHKLLQLVNNQEATKKDVTSKAGLDIILSTLESCNDQGACLALVSTLAQLANEGNTAMKRLISHDATRVLLHTLSYLGADLDWRLMSAIITLLAKLGQKDRRFALRARLTGSLPMLLTAVRSSHNHHSHLRMLPAALGVLKLCVNNSSSNASLLGRAGAVNVLFKVATSLTRKHPIPLKTSLAALNLLIRHSKANASRAVALSITPHMLSMHREYHKVDFRANRHVAVRKSLLNIVKNTAVLKSGRRSFIEAGGIEVLYASCKDYLAVSGSATNKSVESLLSVATLILRRCQKKCRLPVTNSHCTFRFRLPGRRRSESTSSTECFDDESEDDDAFDDDEEEGNLSHTPQEQEDAEDTAPCKRRDSTYSISKLSQASDKETGAFPKQRTHEDLKMYEKYFPELQEFPLTPDAANWIDMDSSHRPHSSGEVGKPTIVKQRQFGHYSDPNLSALGTLLPLLNNSDNCNPWELPCDVTNVSTALQTLGVADRQKMAQRETSSYHQNTNSSSASYVAKQPTSLRNGQQHQQVNMSCGDERLARPLPTMAWEKNQTDVQKQVNLPHISNGFQREDYELERFQDGLNAEHAELIRNICQLATETVSVKEDRNRLSLADQWGNLPPSKPEPQANKRNVQRLIKSKVLEDVARFLNPEQLINRAVYPEPQQHQNHQQHSTLNTEFTNGRIYKCDVRAPSNGYPETHVTIPTGLEPVPKHKDALEVESTSTTVSDDTWPAAIGRSVEGVEKLPHLTNGDAPEEQEVKEEWETAEENSSPSLKFDSKFESGNLRTAVRVREFEYDLVLNSDCNCTNHHQWFYFQVSRMLPNQAYRFNIVNCEKKGSVFNEGMQPVMYSMIEANNGRPCWRRAGKETCYYRNHFLRHSVSAGGTRNRTYFTLTFTVTFQYENDVCYFAYHYPYTYTSLQMDLRNLLQRVDESTMFVRRQNFCHTLSGNPLPLLTITSQPRSGEFTTHRQAVEELRSRPYIFLTARVHPGESNASWTMRGTLKLLLTPPPGEDAGLDEGTGSTLAAVADELRRSYIFKIVPMLNPDGVINGHHRCSLSGDDLNRTWNDPHPQLFPTIFHTKGLLQYLYSIHKSPLVYCDYHGHSRKMNVFLYGCSHKDSIASGEASTVLDGPDDSGCKALPRLLNHFAPTFSMKNCNFVVEKAKASTARVVVWREMGVARSYTMESTYCGCDQGMLRGKQLSTKDLEQMGSKFCEVLLHLKARNKTRGLPVFDIDDDGICRHENNEDGIKNPGQIPGCPANSDAELTPDEDDLSPVDTSYFLPGFEDDPSYNHASGFNYSNDEPSSSKTDLAFWRYDPKDPTLTASNPRANPKVSDPVRISMTSGDPVTCKHRTELPVITAKISPDTGRLICYEYSRPEPEEVTIATAPRPFESGLVLRRDLGVCKPAEMPSQITVTSLVASAARAEGKTARSRRRSLKRGQS</sequence>
<feature type="region of interest" description="Disordered" evidence="9">
    <location>
        <begin position="357"/>
        <end position="428"/>
    </location>
</feature>